<comment type="caution">
    <text evidence="1">The sequence shown here is derived from an EMBL/GenBank/DDBJ whole genome shotgun (WGS) entry which is preliminary data.</text>
</comment>
<accession>A0A3D8GMT2</accession>
<evidence type="ECO:0000313" key="1">
    <source>
        <dbReference type="EMBL" id="RDU35718.1"/>
    </source>
</evidence>
<proteinExistence type="predicted"/>
<sequence>MFFFRKNAFGAHNRMGAEFKKQAIAHRSSAHVNPTKRQLPIEVYFRPSCSAVLNNRFAESSFFTPFYGKSHKEIVIPRSLVSSPRDTVLNYFSILRDAENLKMGKMGGCGTVGMARIPFPFAYNMLTEQYRKKLSYPNYLKSFEGVGRTHLILLEQVPADKPGKDYFFIELETIEGSDKDVTYFAYYYGYVDVGKEKGVYKISSIRLFGEDFLCAAFHGWDHDALAVVEIKFGEWCKLVKKIKPVEQEGHRKTIEFSGTDGNEYRFIFFQLTNHTDILAAQYRKKPGGGWEGIHIVPEKCLQQGGGGGL</sequence>
<organism evidence="1 2">
    <name type="scientific">Neobacillus piezotolerans</name>
    <dbReference type="NCBI Taxonomy" id="2259171"/>
    <lineage>
        <taxon>Bacteria</taxon>
        <taxon>Bacillati</taxon>
        <taxon>Bacillota</taxon>
        <taxon>Bacilli</taxon>
        <taxon>Bacillales</taxon>
        <taxon>Bacillaceae</taxon>
        <taxon>Neobacillus</taxon>
    </lineage>
</organism>
<gene>
    <name evidence="1" type="ORF">DRW41_16375</name>
</gene>
<dbReference type="RefSeq" id="WP_115453096.1">
    <property type="nucleotide sequence ID" value="NZ_QNQT01000008.1"/>
</dbReference>
<keyword evidence="2" id="KW-1185">Reference proteome</keyword>
<dbReference type="OrthoDB" id="1747159at2"/>
<dbReference type="Proteomes" id="UP000257144">
    <property type="component" value="Unassembled WGS sequence"/>
</dbReference>
<reference evidence="1 2" key="1">
    <citation type="submission" date="2018-07" db="EMBL/GenBank/DDBJ databases">
        <title>Bacillus sp. YLB-04 draft genome sequence.</title>
        <authorList>
            <person name="Yu L."/>
            <person name="Tang X."/>
        </authorList>
    </citation>
    <scope>NUCLEOTIDE SEQUENCE [LARGE SCALE GENOMIC DNA]</scope>
    <source>
        <strain evidence="1 2">YLB-04</strain>
    </source>
</reference>
<name>A0A3D8GMT2_9BACI</name>
<dbReference type="EMBL" id="QNQT01000008">
    <property type="protein sequence ID" value="RDU35718.1"/>
    <property type="molecule type" value="Genomic_DNA"/>
</dbReference>
<dbReference type="AlphaFoldDB" id="A0A3D8GMT2"/>
<evidence type="ECO:0000313" key="2">
    <source>
        <dbReference type="Proteomes" id="UP000257144"/>
    </source>
</evidence>
<protein>
    <submittedName>
        <fullName evidence="1">Uncharacterized protein</fullName>
    </submittedName>
</protein>